<feature type="domain" description="ABC transporter" evidence="11">
    <location>
        <begin position="1186"/>
        <end position="1417"/>
    </location>
</feature>
<dbReference type="InterPro" id="IPR027417">
    <property type="entry name" value="P-loop_NTPase"/>
</dbReference>
<dbReference type="PANTHER" id="PTHR24223:SF399">
    <property type="entry name" value="ABC TRANSPORTER ATNG"/>
    <property type="match status" value="1"/>
</dbReference>
<dbReference type="PROSITE" id="PS00211">
    <property type="entry name" value="ABC_TRANSPORTER_1"/>
    <property type="match status" value="1"/>
</dbReference>
<reference evidence="13 14" key="1">
    <citation type="submission" date="2016-07" db="EMBL/GenBank/DDBJ databases">
        <title>Comparative genomics of the entomopathogenic fungus Beauveria bassiana.</title>
        <authorList>
            <person name="Valero Jimenez C.A."/>
            <person name="Zwaan B.J."/>
            <person name="Van Kan J.A."/>
            <person name="Takken W."/>
            <person name="Debets A.J."/>
            <person name="Schoustra S.E."/>
            <person name="Koenraadt C.J."/>
        </authorList>
    </citation>
    <scope>NUCLEOTIDE SEQUENCE [LARGE SCALE GENOMIC DNA]</scope>
    <source>
        <strain evidence="13 14">ARSEF 8028</strain>
    </source>
</reference>
<proteinExistence type="predicted"/>
<feature type="transmembrane region" description="Helical" evidence="10">
    <location>
        <begin position="158"/>
        <end position="179"/>
    </location>
</feature>
<keyword evidence="7 10" id="KW-1133">Transmembrane helix</keyword>
<dbReference type="SUPFAM" id="SSF90123">
    <property type="entry name" value="ABC transporter transmembrane region"/>
    <property type="match status" value="2"/>
</dbReference>
<feature type="transmembrane region" description="Helical" evidence="10">
    <location>
        <begin position="96"/>
        <end position="115"/>
    </location>
</feature>
<organism evidence="13 14">
    <name type="scientific">Beauveria bassiana</name>
    <name type="common">White muscardine disease fungus</name>
    <name type="synonym">Tritirachium shiotae</name>
    <dbReference type="NCBI Taxonomy" id="176275"/>
    <lineage>
        <taxon>Eukaryota</taxon>
        <taxon>Fungi</taxon>
        <taxon>Dikarya</taxon>
        <taxon>Ascomycota</taxon>
        <taxon>Pezizomycotina</taxon>
        <taxon>Sordariomycetes</taxon>
        <taxon>Hypocreomycetidae</taxon>
        <taxon>Hypocreales</taxon>
        <taxon>Cordycipitaceae</taxon>
        <taxon>Beauveria</taxon>
    </lineage>
</organism>
<feature type="transmembrane region" description="Helical" evidence="10">
    <location>
        <begin position="857"/>
        <end position="881"/>
    </location>
</feature>
<feature type="domain" description="ABC transmembrane type-1" evidence="12">
    <location>
        <begin position="259"/>
        <end position="541"/>
    </location>
</feature>
<keyword evidence="2" id="KW-0813">Transport</keyword>
<dbReference type="SUPFAM" id="SSF52540">
    <property type="entry name" value="P-loop containing nucleoside triphosphate hydrolases"/>
    <property type="match status" value="2"/>
</dbReference>
<keyword evidence="8 10" id="KW-0472">Membrane</keyword>
<evidence type="ECO:0000256" key="2">
    <source>
        <dbReference type="ARBA" id="ARBA00022448"/>
    </source>
</evidence>
<dbReference type="InterPro" id="IPR003439">
    <property type="entry name" value="ABC_transporter-like_ATP-bd"/>
</dbReference>
<feature type="transmembrane region" description="Helical" evidence="10">
    <location>
        <begin position="120"/>
        <end position="138"/>
    </location>
</feature>
<dbReference type="InterPro" id="IPR044726">
    <property type="entry name" value="ABCC_6TM_D2"/>
</dbReference>
<dbReference type="Proteomes" id="UP000237441">
    <property type="component" value="Unassembled WGS sequence"/>
</dbReference>
<evidence type="ECO:0000313" key="13">
    <source>
        <dbReference type="EMBL" id="PQK10519.1"/>
    </source>
</evidence>
<dbReference type="GO" id="GO:0005524">
    <property type="term" value="F:ATP binding"/>
    <property type="evidence" value="ECO:0007669"/>
    <property type="project" value="UniProtKB-KW"/>
</dbReference>
<dbReference type="Gene3D" id="1.20.1560.10">
    <property type="entry name" value="ABC transporter type 1, transmembrane domain"/>
    <property type="match status" value="2"/>
</dbReference>
<evidence type="ECO:0000256" key="3">
    <source>
        <dbReference type="ARBA" id="ARBA00022475"/>
    </source>
</evidence>
<feature type="transmembrane region" description="Helical" evidence="10">
    <location>
        <begin position="907"/>
        <end position="931"/>
    </location>
</feature>
<keyword evidence="6" id="KW-0067">ATP-binding</keyword>
<evidence type="ECO:0000256" key="1">
    <source>
        <dbReference type="ARBA" id="ARBA00004651"/>
    </source>
</evidence>
<evidence type="ECO:0000256" key="4">
    <source>
        <dbReference type="ARBA" id="ARBA00022692"/>
    </source>
</evidence>
<dbReference type="Gene3D" id="3.40.50.300">
    <property type="entry name" value="P-loop containing nucleotide triphosphate hydrolases"/>
    <property type="match status" value="2"/>
</dbReference>
<dbReference type="InterPro" id="IPR036640">
    <property type="entry name" value="ABC1_TM_sf"/>
</dbReference>
<feature type="region of interest" description="Disordered" evidence="9">
    <location>
        <begin position="798"/>
        <end position="825"/>
    </location>
</feature>
<comment type="subcellular location">
    <subcellularLocation>
        <location evidence="1">Cell membrane</location>
        <topology evidence="1">Multi-pass membrane protein</topology>
    </subcellularLocation>
</comment>
<feature type="transmembrane region" description="Helical" evidence="10">
    <location>
        <begin position="398"/>
        <end position="417"/>
    </location>
</feature>
<name>A0A2S7Y3A5_BEABA</name>
<evidence type="ECO:0000256" key="7">
    <source>
        <dbReference type="ARBA" id="ARBA00022989"/>
    </source>
</evidence>
<evidence type="ECO:0008006" key="15">
    <source>
        <dbReference type="Google" id="ProtNLM"/>
    </source>
</evidence>
<evidence type="ECO:0000256" key="9">
    <source>
        <dbReference type="SAM" id="MobiDB-lite"/>
    </source>
</evidence>
<dbReference type="InterPro" id="IPR003593">
    <property type="entry name" value="AAA+_ATPase"/>
</dbReference>
<feature type="compositionally biased region" description="Polar residues" evidence="9">
    <location>
        <begin position="807"/>
        <end position="817"/>
    </location>
</feature>
<dbReference type="GO" id="GO:0005886">
    <property type="term" value="C:plasma membrane"/>
    <property type="evidence" value="ECO:0007669"/>
    <property type="project" value="UniProtKB-SubCell"/>
</dbReference>
<accession>A0A2S7Y3A5</accession>
<dbReference type="PROSITE" id="PS50929">
    <property type="entry name" value="ABC_TM1F"/>
    <property type="match status" value="2"/>
</dbReference>
<feature type="transmembrane region" description="Helical" evidence="10">
    <location>
        <begin position="998"/>
        <end position="1022"/>
    </location>
</feature>
<gene>
    <name evidence="13" type="ORF">BB8028_0002g08400</name>
</gene>
<dbReference type="PROSITE" id="PS50893">
    <property type="entry name" value="ABC_TRANSPORTER_2"/>
    <property type="match status" value="2"/>
</dbReference>
<dbReference type="Pfam" id="PF00005">
    <property type="entry name" value="ABC_tran"/>
    <property type="match status" value="2"/>
</dbReference>
<feature type="transmembrane region" description="Helical" evidence="10">
    <location>
        <begin position="478"/>
        <end position="508"/>
    </location>
</feature>
<dbReference type="OrthoDB" id="4865768at2759"/>
<dbReference type="PANTHER" id="PTHR24223">
    <property type="entry name" value="ATP-BINDING CASSETTE SUB-FAMILY C"/>
    <property type="match status" value="1"/>
</dbReference>
<dbReference type="InterPro" id="IPR017871">
    <property type="entry name" value="ABC_transporter-like_CS"/>
</dbReference>
<dbReference type="Pfam" id="PF00664">
    <property type="entry name" value="ABC_membrane"/>
    <property type="match status" value="2"/>
</dbReference>
<evidence type="ECO:0000259" key="11">
    <source>
        <dbReference type="PROSITE" id="PS50893"/>
    </source>
</evidence>
<keyword evidence="3" id="KW-1003">Cell membrane</keyword>
<feature type="transmembrane region" description="Helical" evidence="10">
    <location>
        <begin position="64"/>
        <end position="84"/>
    </location>
</feature>
<feature type="transmembrane region" description="Helical" evidence="10">
    <location>
        <begin position="1091"/>
        <end position="1112"/>
    </location>
</feature>
<dbReference type="GO" id="GO:0140359">
    <property type="term" value="F:ABC-type transporter activity"/>
    <property type="evidence" value="ECO:0007669"/>
    <property type="project" value="InterPro"/>
</dbReference>
<comment type="caution">
    <text evidence="13">The sequence shown here is derived from an EMBL/GenBank/DDBJ whole genome shotgun (WGS) entry which is preliminary data.</text>
</comment>
<evidence type="ECO:0000256" key="10">
    <source>
        <dbReference type="SAM" id="Phobius"/>
    </source>
</evidence>
<protein>
    <recommendedName>
        <fullName evidence="15">ABC transporter</fullName>
    </recommendedName>
</protein>
<feature type="domain" description="ABC transporter" evidence="11">
    <location>
        <begin position="578"/>
        <end position="815"/>
    </location>
</feature>
<evidence type="ECO:0000256" key="6">
    <source>
        <dbReference type="ARBA" id="ARBA00022840"/>
    </source>
</evidence>
<keyword evidence="5" id="KW-0547">Nucleotide-binding</keyword>
<dbReference type="InterPro" id="IPR050173">
    <property type="entry name" value="ABC_transporter_C-like"/>
</dbReference>
<sequence length="1422" mass="154486">MSITLLTKLPGGGVNLTTDFQNVVFCIAPAAAVVSVMLVVASLQWSSRYLCRGRSVTEWVETMLLLPLVVLHLSSLIVSCRLPAHSSLGANSIATVSYTLRFIASVTVFFGRLLWNSDCLLVTNIYLLVTCIADGVRVHTLWRLAKLDPPAGFALPTLQVAVIIMTAVAFLFSELCSGLKSRAATKGRRVYVDEPGSGAGGMLFLGWLWPLLKYGLKNKLVADDLKSSLPRPIAAYRLQRNNLDLFDAAFWGGAAVHFLGAMFIRILGAATLLAQPFIINGIMSFLQSNQNRSVGAWLVVSMLFNQLANSLFQAHGDQLFVQLANRVRSFLIHNVALRSFGATPPEGADWEAASGKVLVRLSQDSAAVSGAVIMSGMIVPNVLVVGVGSYVLFKYINLAFLGPLIAVVVCLFAPMLLGGPLSRSQRKLLEAAESRIQIIKNLLSEIRIIRFSNMQQTAAQLATQSRQREIDAATTFRGVLTFVVVIATFNMSLANLAAFGGVALLPWLSFDYTVLFTSLSMIQIMIMPLLSILQMLPEFFSAFVSWKRIRDYVAKGTNEGEPADTQCRSKEDTDGLLLYLNNFAAGWCLDSTFLNDVHLSVSRQDLLVVSGAPGCGKSSFLKALLGEARITGTTRMGAKHLTYCDQVPWFIPEVTIKENILFGKEFKSELYTEVVAACCLDYDFPTLPGGDETKLASNGCPLSGGQRKRVALARTLYDEAGELVLLDDIFSGLDAKTRTQLAVNVFGSNGYLQKRRAAAILCCTEAPAMLYGAANARYYQLDSGSLTLVERAVADPSTDESIVEEAGNSSVLSESVTPTPPEPANDTERLLHSVQATIDEDEAPSKVRGKSFEAHRIYLMSLGSLPSLIFVAILLLVRVGLDKGSSFWLSHWAGQYALLHKNINTGYFIGVYAAFAGAGLCVSFVMIRMVFIKLMPRSSISLHQDMLSVLVKTPAFTTELRQSETVNRFINDIEAVDLDLPQALENLTTALGSSLGSLVVIAIGSSYAIISLVVLLPLLWLLQRIYLSSSFQLRTLHIAARAPMLEVASATVPGRLTVRALRAEKFMSQVISDKVYHALLMGYIFSSVQNWAILMLNLLNGCLATAVAGLLVGLGGSQSAGWGGLALVNTIMLGQDAMLLLTWWTRFETSMASMERIFDYTHNTPQKKMVPPAAAVGDSWPERGSVELDNLSLDYGSHVVVSGITVKIASGSKVAILGRTGSGKTSLLQAFFGLINNAGGTMHVDGAELSHVESGTLRRRLVGHPQKFVANSNGSVRENLDPDGDKPDARIEEVLGQVMTAEMRVEVMSKLDSKWNDCNFSEGWQQHIGICRTLLRNSTVYVLDEPTSGMSQARHMEVLDAMLSLTAGKTVITTTHTLVGIGKFDQVIIMQDGRLLQHGSPGEMIKEEGSALNELMRADILT</sequence>
<evidence type="ECO:0000256" key="5">
    <source>
        <dbReference type="ARBA" id="ARBA00022741"/>
    </source>
</evidence>
<feature type="transmembrane region" description="Helical" evidence="10">
    <location>
        <begin position="248"/>
        <end position="274"/>
    </location>
</feature>
<dbReference type="EMBL" id="JRHA01000002">
    <property type="protein sequence ID" value="PQK10519.1"/>
    <property type="molecule type" value="Genomic_DNA"/>
</dbReference>
<evidence type="ECO:0000313" key="14">
    <source>
        <dbReference type="Proteomes" id="UP000237441"/>
    </source>
</evidence>
<dbReference type="GO" id="GO:0016887">
    <property type="term" value="F:ATP hydrolysis activity"/>
    <property type="evidence" value="ECO:0007669"/>
    <property type="project" value="InterPro"/>
</dbReference>
<feature type="transmembrane region" description="Helical" evidence="10">
    <location>
        <begin position="20"/>
        <end position="43"/>
    </location>
</feature>
<evidence type="ECO:0000259" key="12">
    <source>
        <dbReference type="PROSITE" id="PS50929"/>
    </source>
</evidence>
<keyword evidence="4 10" id="KW-0812">Transmembrane</keyword>
<dbReference type="InterPro" id="IPR011527">
    <property type="entry name" value="ABC1_TM_dom"/>
</dbReference>
<feature type="transmembrane region" description="Helical" evidence="10">
    <location>
        <begin position="366"/>
        <end position="392"/>
    </location>
</feature>
<feature type="transmembrane region" description="Helical" evidence="10">
    <location>
        <begin position="1124"/>
        <end position="1144"/>
    </location>
</feature>
<feature type="transmembrane region" description="Helical" evidence="10">
    <location>
        <begin position="191"/>
        <end position="209"/>
    </location>
</feature>
<feature type="domain" description="ABC transmembrane type-1" evidence="12">
    <location>
        <begin position="869"/>
        <end position="1149"/>
    </location>
</feature>
<dbReference type="CDD" id="cd18580">
    <property type="entry name" value="ABC_6TM_ABCC_D2"/>
    <property type="match status" value="1"/>
</dbReference>
<evidence type="ECO:0000256" key="8">
    <source>
        <dbReference type="ARBA" id="ARBA00023136"/>
    </source>
</evidence>
<dbReference type="SMART" id="SM00382">
    <property type="entry name" value="AAA"/>
    <property type="match status" value="2"/>
</dbReference>